<keyword evidence="5" id="KW-1133">Transmembrane helix</keyword>
<keyword evidence="8" id="KW-1185">Reference proteome</keyword>
<dbReference type="PROSITE" id="PS51007">
    <property type="entry name" value="CYTC"/>
    <property type="match status" value="1"/>
</dbReference>
<evidence type="ECO:0000256" key="4">
    <source>
        <dbReference type="PROSITE-ProRule" id="PRU00433"/>
    </source>
</evidence>
<evidence type="ECO:0000256" key="2">
    <source>
        <dbReference type="ARBA" id="ARBA00022723"/>
    </source>
</evidence>
<protein>
    <recommendedName>
        <fullName evidence="6">Cytochrome c domain-containing protein</fullName>
    </recommendedName>
</protein>
<keyword evidence="5" id="KW-0472">Membrane</keyword>
<keyword evidence="1 4" id="KW-0349">Heme</keyword>
<evidence type="ECO:0000259" key="6">
    <source>
        <dbReference type="PROSITE" id="PS51007"/>
    </source>
</evidence>
<dbReference type="InterPro" id="IPR036909">
    <property type="entry name" value="Cyt_c-like_dom_sf"/>
</dbReference>
<dbReference type="SUPFAM" id="SSF46626">
    <property type="entry name" value="Cytochrome c"/>
    <property type="match status" value="1"/>
</dbReference>
<dbReference type="Proteomes" id="UP000045285">
    <property type="component" value="Unassembled WGS sequence"/>
</dbReference>
<evidence type="ECO:0000256" key="3">
    <source>
        <dbReference type="ARBA" id="ARBA00023004"/>
    </source>
</evidence>
<dbReference type="Pfam" id="PF00034">
    <property type="entry name" value="Cytochrom_C"/>
    <property type="match status" value="1"/>
</dbReference>
<reference evidence="8" key="1">
    <citation type="submission" date="2014-08" db="EMBL/GenBank/DDBJ databases">
        <authorList>
            <person name="Moulin L."/>
        </authorList>
    </citation>
    <scope>NUCLEOTIDE SEQUENCE [LARGE SCALE GENOMIC DNA]</scope>
</reference>
<dbReference type="GO" id="GO:0009055">
    <property type="term" value="F:electron transfer activity"/>
    <property type="evidence" value="ECO:0007669"/>
    <property type="project" value="InterPro"/>
</dbReference>
<dbReference type="AlphaFoldDB" id="A0A090G2J7"/>
<proteinExistence type="predicted"/>
<name>A0A090G2J7_MESPL</name>
<evidence type="ECO:0000313" key="7">
    <source>
        <dbReference type="EMBL" id="CDX25265.1"/>
    </source>
</evidence>
<keyword evidence="3 4" id="KW-0408">Iron</keyword>
<feature type="transmembrane region" description="Helical" evidence="5">
    <location>
        <begin position="12"/>
        <end position="30"/>
    </location>
</feature>
<evidence type="ECO:0000256" key="5">
    <source>
        <dbReference type="SAM" id="Phobius"/>
    </source>
</evidence>
<evidence type="ECO:0000256" key="1">
    <source>
        <dbReference type="ARBA" id="ARBA00022617"/>
    </source>
</evidence>
<dbReference type="InterPro" id="IPR009056">
    <property type="entry name" value="Cyt_c-like_dom"/>
</dbReference>
<sequence length="138" mass="14577">MRSDLAKLLSGVIVGVVLLAIGVAAANLWIGRREHVRHESDVATGGVGDRAIPIMTANGCSGCHTIAGVPGAQGQVGPRLDGSLAGRVYIGGMLANNPENLIRWIRSAREINPHTAMPSTRITEQQARDIAAYLYGLR</sequence>
<dbReference type="GO" id="GO:0046872">
    <property type="term" value="F:metal ion binding"/>
    <property type="evidence" value="ECO:0007669"/>
    <property type="project" value="UniProtKB-KW"/>
</dbReference>
<dbReference type="Gene3D" id="1.10.760.10">
    <property type="entry name" value="Cytochrome c-like domain"/>
    <property type="match status" value="1"/>
</dbReference>
<dbReference type="EMBL" id="CCMZ01000050">
    <property type="protein sequence ID" value="CDX25265.1"/>
    <property type="molecule type" value="Genomic_DNA"/>
</dbReference>
<evidence type="ECO:0000313" key="8">
    <source>
        <dbReference type="Proteomes" id="UP000045285"/>
    </source>
</evidence>
<feature type="domain" description="Cytochrome c" evidence="6">
    <location>
        <begin position="40"/>
        <end position="138"/>
    </location>
</feature>
<keyword evidence="2 4" id="KW-0479">Metal-binding</keyword>
<dbReference type="GO" id="GO:0020037">
    <property type="term" value="F:heme binding"/>
    <property type="evidence" value="ECO:0007669"/>
    <property type="project" value="InterPro"/>
</dbReference>
<dbReference type="STRING" id="69974.MPLDJ20_150029"/>
<keyword evidence="5" id="KW-0812">Transmembrane</keyword>
<accession>A0A090G2J7</accession>
<organism evidence="7 8">
    <name type="scientific">Mesorhizobium plurifarium</name>
    <dbReference type="NCBI Taxonomy" id="69974"/>
    <lineage>
        <taxon>Bacteria</taxon>
        <taxon>Pseudomonadati</taxon>
        <taxon>Pseudomonadota</taxon>
        <taxon>Alphaproteobacteria</taxon>
        <taxon>Hyphomicrobiales</taxon>
        <taxon>Phyllobacteriaceae</taxon>
        <taxon>Mesorhizobium</taxon>
    </lineage>
</organism>
<gene>
    <name evidence="7" type="ORF">MPL3356_540024</name>
</gene>